<proteinExistence type="predicted"/>
<organism evidence="2 3">
    <name type="scientific">Drosophila mojavensis</name>
    <name type="common">Fruit fly</name>
    <dbReference type="NCBI Taxonomy" id="7230"/>
    <lineage>
        <taxon>Eukaryota</taxon>
        <taxon>Metazoa</taxon>
        <taxon>Ecdysozoa</taxon>
        <taxon>Arthropoda</taxon>
        <taxon>Hexapoda</taxon>
        <taxon>Insecta</taxon>
        <taxon>Pterygota</taxon>
        <taxon>Neoptera</taxon>
        <taxon>Endopterygota</taxon>
        <taxon>Diptera</taxon>
        <taxon>Brachycera</taxon>
        <taxon>Muscomorpha</taxon>
        <taxon>Ephydroidea</taxon>
        <taxon>Drosophilidae</taxon>
        <taxon>Drosophila</taxon>
    </lineage>
</organism>
<evidence type="ECO:0000313" key="3">
    <source>
        <dbReference type="Proteomes" id="UP000009192"/>
    </source>
</evidence>
<keyword evidence="3" id="KW-1185">Reference proteome</keyword>
<gene>
    <name evidence="2" type="primary">Dmoj\GI10388</name>
    <name evidence="2" type="ORF">Dmoj_GI10388</name>
</gene>
<dbReference type="OrthoDB" id="7862933at2759"/>
<evidence type="ECO:0000313" key="2">
    <source>
        <dbReference type="EMBL" id="EDW12358.2"/>
    </source>
</evidence>
<dbReference type="AlphaFoldDB" id="B4KI65"/>
<feature type="coiled-coil region" evidence="1">
    <location>
        <begin position="294"/>
        <end position="328"/>
    </location>
</feature>
<keyword evidence="1" id="KW-0175">Coiled coil</keyword>
<dbReference type="HOGENOM" id="CLU_925204_0_0_1"/>
<accession>B4KI65</accession>
<dbReference type="eggNOG" id="ENOG502T8SJ">
    <property type="taxonomic scope" value="Eukaryota"/>
</dbReference>
<dbReference type="Proteomes" id="UP000009192">
    <property type="component" value="Unassembled WGS sequence"/>
</dbReference>
<protein>
    <submittedName>
        <fullName evidence="2">Uncharacterized protein</fullName>
    </submittedName>
</protein>
<dbReference type="InParanoid" id="B4KI65"/>
<evidence type="ECO:0000256" key="1">
    <source>
        <dbReference type="SAM" id="Coils"/>
    </source>
</evidence>
<dbReference type="EMBL" id="CH933807">
    <property type="protein sequence ID" value="EDW12358.2"/>
    <property type="molecule type" value="Genomic_DNA"/>
</dbReference>
<sequence length="455" mass="52908">MLGGKKPMLTPSFIKGTAFADQVDFYSMEKAASIIITYLFASKAAPFEIITKNYLEPRPGDEQLEEVWRDLITEHNRMMLFPGKRNLSQMQDELTTFYLNNLQLALQSQLTNQTLHKSSKKLAGIFHNNRNFVLDIKQMPLGKLSFHHVLCDAQMRKLRRSLYNPDIPNLLKLLIAEELPRTRSTLELLKLYENDPQHYNILLMSSDHNITHKGASLLNFIEHKFENLKDKLARQKRRSGLKLTCTNPDRSVNSEEKSASPITRNEFVLDDEYCREVREKWVKYFAQQEKTPIMLHLEEERRKKIERAKELKEERRLQRLELANSRRKSRPITALYTSPRLTHRMREAINRLAEEARLTPAELVNLSQSEPNAPSNTSVASREEYETGPTLADIILNSESMTSCCSKCRDQADIVHYGPVLERFFRTHDAIIAHGNNYCNSPDEDTDFHEIQYKE</sequence>
<name>B4KI65_DROMO</name>
<dbReference type="KEGG" id="dmo:Dmoj_GI10388"/>
<reference evidence="2 3" key="1">
    <citation type="journal article" date="2007" name="Nature">
        <title>Evolution of genes and genomes on the Drosophila phylogeny.</title>
        <authorList>
            <consortium name="Drosophila 12 Genomes Consortium"/>
            <person name="Clark A.G."/>
            <person name="Eisen M.B."/>
            <person name="Smith D.R."/>
            <person name="Bergman C.M."/>
            <person name="Oliver B."/>
            <person name="Markow T.A."/>
            <person name="Kaufman T.C."/>
            <person name="Kellis M."/>
            <person name="Gelbart W."/>
            <person name="Iyer V.N."/>
            <person name="Pollard D.A."/>
            <person name="Sackton T.B."/>
            <person name="Larracuente A.M."/>
            <person name="Singh N.D."/>
            <person name="Abad J.P."/>
            <person name="Abt D.N."/>
            <person name="Adryan B."/>
            <person name="Aguade M."/>
            <person name="Akashi H."/>
            <person name="Anderson W.W."/>
            <person name="Aquadro C.F."/>
            <person name="Ardell D.H."/>
            <person name="Arguello R."/>
            <person name="Artieri C.G."/>
            <person name="Barbash D.A."/>
            <person name="Barker D."/>
            <person name="Barsanti P."/>
            <person name="Batterham P."/>
            <person name="Batzoglou S."/>
            <person name="Begun D."/>
            <person name="Bhutkar A."/>
            <person name="Blanco E."/>
            <person name="Bosak S.A."/>
            <person name="Bradley R.K."/>
            <person name="Brand A.D."/>
            <person name="Brent M.R."/>
            <person name="Brooks A.N."/>
            <person name="Brown R.H."/>
            <person name="Butlin R.K."/>
            <person name="Caggese C."/>
            <person name="Calvi B.R."/>
            <person name="Bernardo de Carvalho A."/>
            <person name="Caspi A."/>
            <person name="Castrezana S."/>
            <person name="Celniker S.E."/>
            <person name="Chang J.L."/>
            <person name="Chapple C."/>
            <person name="Chatterji S."/>
            <person name="Chinwalla A."/>
            <person name="Civetta A."/>
            <person name="Clifton S.W."/>
            <person name="Comeron J.M."/>
            <person name="Costello J.C."/>
            <person name="Coyne J.A."/>
            <person name="Daub J."/>
            <person name="David R.G."/>
            <person name="Delcher A.L."/>
            <person name="Delehaunty K."/>
            <person name="Do C.B."/>
            <person name="Ebling H."/>
            <person name="Edwards K."/>
            <person name="Eickbush T."/>
            <person name="Evans J.D."/>
            <person name="Filipski A."/>
            <person name="Findeiss S."/>
            <person name="Freyhult E."/>
            <person name="Fulton L."/>
            <person name="Fulton R."/>
            <person name="Garcia A.C."/>
            <person name="Gardiner A."/>
            <person name="Garfield D.A."/>
            <person name="Garvin B.E."/>
            <person name="Gibson G."/>
            <person name="Gilbert D."/>
            <person name="Gnerre S."/>
            <person name="Godfrey J."/>
            <person name="Good R."/>
            <person name="Gotea V."/>
            <person name="Gravely B."/>
            <person name="Greenberg A.J."/>
            <person name="Griffiths-Jones S."/>
            <person name="Gross S."/>
            <person name="Guigo R."/>
            <person name="Gustafson E.A."/>
            <person name="Haerty W."/>
            <person name="Hahn M.W."/>
            <person name="Halligan D.L."/>
            <person name="Halpern A.L."/>
            <person name="Halter G.M."/>
            <person name="Han M.V."/>
            <person name="Heger A."/>
            <person name="Hillier L."/>
            <person name="Hinrichs A.S."/>
            <person name="Holmes I."/>
            <person name="Hoskins R.A."/>
            <person name="Hubisz M.J."/>
            <person name="Hultmark D."/>
            <person name="Huntley M.A."/>
            <person name="Jaffe D.B."/>
            <person name="Jagadeeshan S."/>
            <person name="Jeck W.R."/>
            <person name="Johnson J."/>
            <person name="Jones C.D."/>
            <person name="Jordan W.C."/>
            <person name="Karpen G.H."/>
            <person name="Kataoka E."/>
            <person name="Keightley P.D."/>
            <person name="Kheradpour P."/>
            <person name="Kirkness E.F."/>
            <person name="Koerich L.B."/>
            <person name="Kristiansen K."/>
            <person name="Kudrna D."/>
            <person name="Kulathinal R.J."/>
            <person name="Kumar S."/>
            <person name="Kwok R."/>
            <person name="Lander E."/>
            <person name="Langley C.H."/>
            <person name="Lapoint R."/>
            <person name="Lazzaro B.P."/>
            <person name="Lee S.J."/>
            <person name="Levesque L."/>
            <person name="Li R."/>
            <person name="Lin C.F."/>
            <person name="Lin M.F."/>
            <person name="Lindblad-Toh K."/>
            <person name="Llopart A."/>
            <person name="Long M."/>
            <person name="Low L."/>
            <person name="Lozovsky E."/>
            <person name="Lu J."/>
            <person name="Luo M."/>
            <person name="Machado C.A."/>
            <person name="Makalowski W."/>
            <person name="Marzo M."/>
            <person name="Matsuda M."/>
            <person name="Matzkin L."/>
            <person name="McAllister B."/>
            <person name="McBride C.S."/>
            <person name="McKernan B."/>
            <person name="McKernan K."/>
            <person name="Mendez-Lago M."/>
            <person name="Minx P."/>
            <person name="Mollenhauer M.U."/>
            <person name="Montooth K."/>
            <person name="Mount S.M."/>
            <person name="Mu X."/>
            <person name="Myers E."/>
            <person name="Negre B."/>
            <person name="Newfeld S."/>
            <person name="Nielsen R."/>
            <person name="Noor M.A."/>
            <person name="O'Grady P."/>
            <person name="Pachter L."/>
            <person name="Papaceit M."/>
            <person name="Parisi M.J."/>
            <person name="Parisi M."/>
            <person name="Parts L."/>
            <person name="Pedersen J.S."/>
            <person name="Pesole G."/>
            <person name="Phillippy A.M."/>
            <person name="Ponting C.P."/>
            <person name="Pop M."/>
            <person name="Porcelli D."/>
            <person name="Powell J.R."/>
            <person name="Prohaska S."/>
            <person name="Pruitt K."/>
            <person name="Puig M."/>
            <person name="Quesneville H."/>
            <person name="Ram K.R."/>
            <person name="Rand D."/>
            <person name="Rasmussen M.D."/>
            <person name="Reed L.K."/>
            <person name="Reenan R."/>
            <person name="Reily A."/>
            <person name="Remington K.A."/>
            <person name="Rieger T.T."/>
            <person name="Ritchie M.G."/>
            <person name="Robin C."/>
            <person name="Rogers Y.H."/>
            <person name="Rohde C."/>
            <person name="Rozas J."/>
            <person name="Rubenfield M.J."/>
            <person name="Ruiz A."/>
            <person name="Russo S."/>
            <person name="Salzberg S.L."/>
            <person name="Sanchez-Gracia A."/>
            <person name="Saranga D.J."/>
            <person name="Sato H."/>
            <person name="Schaeffer S.W."/>
            <person name="Schatz M.C."/>
            <person name="Schlenke T."/>
            <person name="Schwartz R."/>
            <person name="Segarra C."/>
            <person name="Singh R.S."/>
            <person name="Sirot L."/>
            <person name="Sirota M."/>
            <person name="Sisneros N.B."/>
            <person name="Smith C.D."/>
            <person name="Smith T.F."/>
            <person name="Spieth J."/>
            <person name="Stage D.E."/>
            <person name="Stark A."/>
            <person name="Stephan W."/>
            <person name="Strausberg R.L."/>
            <person name="Strempel S."/>
            <person name="Sturgill D."/>
            <person name="Sutton G."/>
            <person name="Sutton G.G."/>
            <person name="Tao W."/>
            <person name="Teichmann S."/>
            <person name="Tobari Y.N."/>
            <person name="Tomimura Y."/>
            <person name="Tsolas J.M."/>
            <person name="Valente V.L."/>
            <person name="Venter E."/>
            <person name="Venter J.C."/>
            <person name="Vicario S."/>
            <person name="Vieira F.G."/>
            <person name="Vilella A.J."/>
            <person name="Villasante A."/>
            <person name="Walenz B."/>
            <person name="Wang J."/>
            <person name="Wasserman M."/>
            <person name="Watts T."/>
            <person name="Wilson D."/>
            <person name="Wilson R.K."/>
            <person name="Wing R.A."/>
            <person name="Wolfner M.F."/>
            <person name="Wong A."/>
            <person name="Wong G.K."/>
            <person name="Wu C.I."/>
            <person name="Wu G."/>
            <person name="Yamamoto D."/>
            <person name="Yang H.P."/>
            <person name="Yang S.P."/>
            <person name="Yorke J.A."/>
            <person name="Yoshida K."/>
            <person name="Zdobnov E."/>
            <person name="Zhang P."/>
            <person name="Zhang Y."/>
            <person name="Zimin A.V."/>
            <person name="Baldwin J."/>
            <person name="Abdouelleil A."/>
            <person name="Abdulkadir J."/>
            <person name="Abebe A."/>
            <person name="Abera B."/>
            <person name="Abreu J."/>
            <person name="Acer S.C."/>
            <person name="Aftuck L."/>
            <person name="Alexander A."/>
            <person name="An P."/>
            <person name="Anderson E."/>
            <person name="Anderson S."/>
            <person name="Arachi H."/>
            <person name="Azer M."/>
            <person name="Bachantsang P."/>
            <person name="Barry A."/>
            <person name="Bayul T."/>
            <person name="Berlin A."/>
            <person name="Bessette D."/>
            <person name="Bloom T."/>
            <person name="Blye J."/>
            <person name="Boguslavskiy L."/>
            <person name="Bonnet C."/>
            <person name="Boukhgalter B."/>
            <person name="Bourzgui I."/>
            <person name="Brown A."/>
            <person name="Cahill P."/>
            <person name="Channer S."/>
            <person name="Cheshatsang Y."/>
            <person name="Chuda L."/>
            <person name="Citroen M."/>
            <person name="Collymore A."/>
            <person name="Cooke P."/>
            <person name="Costello M."/>
            <person name="D'Aco K."/>
            <person name="Daza R."/>
            <person name="De Haan G."/>
            <person name="DeGray S."/>
            <person name="DeMaso C."/>
            <person name="Dhargay N."/>
            <person name="Dooley K."/>
            <person name="Dooley E."/>
            <person name="Doricent M."/>
            <person name="Dorje P."/>
            <person name="Dorjee K."/>
            <person name="Dupes A."/>
            <person name="Elong R."/>
            <person name="Falk J."/>
            <person name="Farina A."/>
            <person name="Faro S."/>
            <person name="Ferguson D."/>
            <person name="Fisher S."/>
            <person name="Foley C.D."/>
            <person name="Franke A."/>
            <person name="Friedrich D."/>
            <person name="Gadbois L."/>
            <person name="Gearin G."/>
            <person name="Gearin C.R."/>
            <person name="Giannoukos G."/>
            <person name="Goode T."/>
            <person name="Graham J."/>
            <person name="Grandbois E."/>
            <person name="Grewal S."/>
            <person name="Gyaltsen K."/>
            <person name="Hafez N."/>
            <person name="Hagos B."/>
            <person name="Hall J."/>
            <person name="Henson C."/>
            <person name="Hollinger A."/>
            <person name="Honan T."/>
            <person name="Huard M.D."/>
            <person name="Hughes L."/>
            <person name="Hurhula B."/>
            <person name="Husby M.E."/>
            <person name="Kamat A."/>
            <person name="Kanga B."/>
            <person name="Kashin S."/>
            <person name="Khazanovich D."/>
            <person name="Kisner P."/>
            <person name="Lance K."/>
            <person name="Lara M."/>
            <person name="Lee W."/>
            <person name="Lennon N."/>
            <person name="Letendre F."/>
            <person name="LeVine R."/>
            <person name="Lipovsky A."/>
            <person name="Liu X."/>
            <person name="Liu J."/>
            <person name="Liu S."/>
            <person name="Lokyitsang T."/>
            <person name="Lokyitsang Y."/>
            <person name="Lubonja R."/>
            <person name="Lui A."/>
            <person name="MacDonald P."/>
            <person name="Magnisalis V."/>
            <person name="Maru K."/>
            <person name="Matthews C."/>
            <person name="McCusker W."/>
            <person name="McDonough S."/>
            <person name="Mehta T."/>
            <person name="Meldrim J."/>
            <person name="Meneus L."/>
            <person name="Mihai O."/>
            <person name="Mihalev A."/>
            <person name="Mihova T."/>
            <person name="Mittelman R."/>
            <person name="Mlenga V."/>
            <person name="Montmayeur A."/>
            <person name="Mulrain L."/>
            <person name="Navidi A."/>
            <person name="Naylor J."/>
            <person name="Negash T."/>
            <person name="Nguyen T."/>
            <person name="Nguyen N."/>
            <person name="Nicol R."/>
            <person name="Norbu C."/>
            <person name="Norbu N."/>
            <person name="Novod N."/>
            <person name="O'Neill B."/>
            <person name="Osman S."/>
            <person name="Markiewicz E."/>
            <person name="Oyono O.L."/>
            <person name="Patti C."/>
            <person name="Phunkhang P."/>
            <person name="Pierre F."/>
            <person name="Priest M."/>
            <person name="Raghuraman S."/>
            <person name="Rege F."/>
            <person name="Reyes R."/>
            <person name="Rise C."/>
            <person name="Rogov P."/>
            <person name="Ross K."/>
            <person name="Ryan E."/>
            <person name="Settipalli S."/>
            <person name="Shea T."/>
            <person name="Sherpa N."/>
            <person name="Shi L."/>
            <person name="Shih D."/>
            <person name="Sparrow T."/>
            <person name="Spaulding J."/>
            <person name="Stalker J."/>
            <person name="Stange-Thomann N."/>
            <person name="Stavropoulos S."/>
            <person name="Stone C."/>
            <person name="Strader C."/>
            <person name="Tesfaye S."/>
            <person name="Thomson T."/>
            <person name="Thoulutsang Y."/>
            <person name="Thoulutsang D."/>
            <person name="Topham K."/>
            <person name="Topping I."/>
            <person name="Tsamla T."/>
            <person name="Vassiliev H."/>
            <person name="Vo A."/>
            <person name="Wangchuk T."/>
            <person name="Wangdi T."/>
            <person name="Weiand M."/>
            <person name="Wilkinson J."/>
            <person name="Wilson A."/>
            <person name="Yadav S."/>
            <person name="Young G."/>
            <person name="Yu Q."/>
            <person name="Zembek L."/>
            <person name="Zhong D."/>
            <person name="Zimmer A."/>
            <person name="Zwirko Z."/>
            <person name="Jaffe D.B."/>
            <person name="Alvarez P."/>
            <person name="Brockman W."/>
            <person name="Butler J."/>
            <person name="Chin C."/>
            <person name="Gnerre S."/>
            <person name="Grabherr M."/>
            <person name="Kleber M."/>
            <person name="Mauceli E."/>
            <person name="MacCallum I."/>
        </authorList>
    </citation>
    <scope>NUCLEOTIDE SEQUENCE [LARGE SCALE GENOMIC DNA]</scope>
    <source>
        <strain evidence="3">Tucson 15081-1352.22</strain>
    </source>
</reference>